<feature type="compositionally biased region" description="Basic and acidic residues" evidence="1">
    <location>
        <begin position="61"/>
        <end position="70"/>
    </location>
</feature>
<feature type="region of interest" description="Disordered" evidence="1">
    <location>
        <begin position="125"/>
        <end position="148"/>
    </location>
</feature>
<accession>A0ABP8B7V2</accession>
<dbReference type="Pfam" id="PF10944">
    <property type="entry name" value="DUF2630"/>
    <property type="match status" value="1"/>
</dbReference>
<organism evidence="2 3">
    <name type="scientific">Streptosporangium oxazolinicum</name>
    <dbReference type="NCBI Taxonomy" id="909287"/>
    <lineage>
        <taxon>Bacteria</taxon>
        <taxon>Bacillati</taxon>
        <taxon>Actinomycetota</taxon>
        <taxon>Actinomycetes</taxon>
        <taxon>Streptosporangiales</taxon>
        <taxon>Streptosporangiaceae</taxon>
        <taxon>Streptosporangium</taxon>
    </lineage>
</organism>
<gene>
    <name evidence="2" type="ORF">GCM10022252_53000</name>
</gene>
<proteinExistence type="predicted"/>
<evidence type="ECO:0008006" key="4">
    <source>
        <dbReference type="Google" id="ProtNLM"/>
    </source>
</evidence>
<feature type="region of interest" description="Disordered" evidence="1">
    <location>
        <begin position="31"/>
        <end position="70"/>
    </location>
</feature>
<evidence type="ECO:0000256" key="1">
    <source>
        <dbReference type="SAM" id="MobiDB-lite"/>
    </source>
</evidence>
<comment type="caution">
    <text evidence="2">The sequence shown here is derived from an EMBL/GenBank/DDBJ whole genome shotgun (WGS) entry which is preliminary data.</text>
</comment>
<evidence type="ECO:0000313" key="3">
    <source>
        <dbReference type="Proteomes" id="UP001501251"/>
    </source>
</evidence>
<name>A0ABP8B7V2_9ACTN</name>
<protein>
    <recommendedName>
        <fullName evidence="4">DUF2630 domain-containing protein</fullName>
    </recommendedName>
</protein>
<dbReference type="EMBL" id="BAABAQ010000010">
    <property type="protein sequence ID" value="GAA4200164.1"/>
    <property type="molecule type" value="Genomic_DNA"/>
</dbReference>
<feature type="compositionally biased region" description="Basic and acidic residues" evidence="1">
    <location>
        <begin position="139"/>
        <end position="148"/>
    </location>
</feature>
<dbReference type="InterPro" id="IPR020311">
    <property type="entry name" value="Uncharacterised_Rv0898c"/>
</dbReference>
<keyword evidence="3" id="KW-1185">Reference proteome</keyword>
<evidence type="ECO:0000313" key="2">
    <source>
        <dbReference type="EMBL" id="GAA4200164.1"/>
    </source>
</evidence>
<reference evidence="3" key="1">
    <citation type="journal article" date="2019" name="Int. J. Syst. Evol. Microbiol.">
        <title>The Global Catalogue of Microorganisms (GCM) 10K type strain sequencing project: providing services to taxonomists for standard genome sequencing and annotation.</title>
        <authorList>
            <consortium name="The Broad Institute Genomics Platform"/>
            <consortium name="The Broad Institute Genome Sequencing Center for Infectious Disease"/>
            <person name="Wu L."/>
            <person name="Ma J."/>
        </authorList>
    </citation>
    <scope>NUCLEOTIDE SEQUENCE [LARGE SCALE GENOMIC DNA]</scope>
    <source>
        <strain evidence="3">JCM 17388</strain>
    </source>
</reference>
<sequence length="148" mass="16587">MPSTLADGPGCPGPGLTWRNPKIFGIPSARHARGRHDGRPGLRRCGHPLIGTGRSDTVQKNSDRGANMRDGDILAHINELITEERELRAKLGSHSISSHEENNRIKNLEEALDQAWDLLRQRRARREFGEDPDSAAPRPIDEVEDYRQ</sequence>
<dbReference type="Proteomes" id="UP001501251">
    <property type="component" value="Unassembled WGS sequence"/>
</dbReference>